<evidence type="ECO:0000256" key="4">
    <source>
        <dbReference type="ARBA" id="ARBA00022801"/>
    </source>
</evidence>
<dbReference type="Pfam" id="PF00933">
    <property type="entry name" value="Glyco_hydro_3"/>
    <property type="match status" value="1"/>
</dbReference>
<name>A0A939E1Y1_9CORY</name>
<dbReference type="GO" id="GO:0004563">
    <property type="term" value="F:beta-N-acetylhexosaminidase activity"/>
    <property type="evidence" value="ECO:0007669"/>
    <property type="project" value="UniProtKB-EC"/>
</dbReference>
<dbReference type="Gene3D" id="3.20.20.300">
    <property type="entry name" value="Glycoside hydrolase, family 3, N-terminal domain"/>
    <property type="match status" value="1"/>
</dbReference>
<dbReference type="GO" id="GO:0005975">
    <property type="term" value="P:carbohydrate metabolic process"/>
    <property type="evidence" value="ECO:0007669"/>
    <property type="project" value="InterPro"/>
</dbReference>
<proteinExistence type="inferred from homology"/>
<evidence type="ECO:0000256" key="3">
    <source>
        <dbReference type="ARBA" id="ARBA00012663"/>
    </source>
</evidence>
<dbReference type="InterPro" id="IPR017853">
    <property type="entry name" value="GH"/>
</dbReference>
<evidence type="ECO:0000259" key="6">
    <source>
        <dbReference type="Pfam" id="PF00933"/>
    </source>
</evidence>
<sequence length="314" mass="32427">MMVGVANYDDALWALNQGAGGIFIGSFTDPALLVEPGRDIAALHRAVGRPFQVAIDAEGGRVSRHPGLVGQLPSARVMAQTMSPQQVEAAAYDLGAKLRSLGITVDFAPVADIDGGPAGRVIGDRSFSPDPVTAGIYAAAFSRGLAAAGVTPVVKHFPGHGRAAGDSHTGQVFTPPAKELADVDLVAFTEPLRVAATGAMIGHMTVPGLGDDGVPATFNPAVYQLLRGGAYRGGAPFDGVIYTDDLSGMKAISDTTPLPEAVLRSLTAGADVALWISTRGLVEAIDHVDRAVAEGRYSEQALNRAAARVAAQRR</sequence>
<protein>
    <recommendedName>
        <fullName evidence="3">beta-N-acetylhexosaminidase</fullName>
        <ecNumber evidence="3">3.2.1.52</ecNumber>
    </recommendedName>
</protein>
<evidence type="ECO:0000256" key="1">
    <source>
        <dbReference type="ARBA" id="ARBA00001231"/>
    </source>
</evidence>
<comment type="similarity">
    <text evidence="2">Belongs to the glycosyl hydrolase 3 family.</text>
</comment>
<accession>A0A939E1Y1</accession>
<feature type="domain" description="Glycoside hydrolase family 3 N-terminal" evidence="6">
    <location>
        <begin position="15"/>
        <end position="310"/>
    </location>
</feature>
<gene>
    <name evidence="7" type="ORF">JZY06_11465</name>
</gene>
<dbReference type="InterPro" id="IPR050226">
    <property type="entry name" value="NagZ_Beta-hexosaminidase"/>
</dbReference>
<comment type="caution">
    <text evidence="7">The sequence shown here is derived from an EMBL/GenBank/DDBJ whole genome shotgun (WGS) entry which is preliminary data.</text>
</comment>
<reference evidence="7" key="1">
    <citation type="submission" date="2021-03" db="EMBL/GenBank/DDBJ databases">
        <authorList>
            <person name="Sun Q."/>
        </authorList>
    </citation>
    <scope>NUCLEOTIDE SEQUENCE</scope>
    <source>
        <strain evidence="7">CCM 8862</strain>
    </source>
</reference>
<evidence type="ECO:0000256" key="5">
    <source>
        <dbReference type="ARBA" id="ARBA00023295"/>
    </source>
</evidence>
<dbReference type="Proteomes" id="UP000664332">
    <property type="component" value="Unassembled WGS sequence"/>
</dbReference>
<dbReference type="EC" id="3.2.1.52" evidence="3"/>
<organism evidence="7 8">
    <name type="scientific">Corynebacterium mendelii</name>
    <dbReference type="NCBI Taxonomy" id="2765362"/>
    <lineage>
        <taxon>Bacteria</taxon>
        <taxon>Bacillati</taxon>
        <taxon>Actinomycetota</taxon>
        <taxon>Actinomycetes</taxon>
        <taxon>Mycobacteriales</taxon>
        <taxon>Corynebacteriaceae</taxon>
        <taxon>Corynebacterium</taxon>
    </lineage>
</organism>
<evidence type="ECO:0000313" key="7">
    <source>
        <dbReference type="EMBL" id="MBN9645223.1"/>
    </source>
</evidence>
<evidence type="ECO:0000313" key="8">
    <source>
        <dbReference type="Proteomes" id="UP000664332"/>
    </source>
</evidence>
<dbReference type="AlphaFoldDB" id="A0A939E1Y1"/>
<comment type="catalytic activity">
    <reaction evidence="1">
        <text>Hydrolysis of terminal non-reducing N-acetyl-D-hexosamine residues in N-acetyl-beta-D-hexosaminides.</text>
        <dbReference type="EC" id="3.2.1.52"/>
    </reaction>
</comment>
<dbReference type="PANTHER" id="PTHR30480:SF13">
    <property type="entry name" value="BETA-HEXOSAMINIDASE"/>
    <property type="match status" value="1"/>
</dbReference>
<dbReference type="PANTHER" id="PTHR30480">
    <property type="entry name" value="BETA-HEXOSAMINIDASE-RELATED"/>
    <property type="match status" value="1"/>
</dbReference>
<keyword evidence="4 7" id="KW-0378">Hydrolase</keyword>
<keyword evidence="5" id="KW-0326">Glycosidase</keyword>
<evidence type="ECO:0000256" key="2">
    <source>
        <dbReference type="ARBA" id="ARBA00005336"/>
    </source>
</evidence>
<dbReference type="EMBL" id="JAFLEQ010000017">
    <property type="protein sequence ID" value="MBN9645223.1"/>
    <property type="molecule type" value="Genomic_DNA"/>
</dbReference>
<dbReference type="InterPro" id="IPR036962">
    <property type="entry name" value="Glyco_hydro_3_N_sf"/>
</dbReference>
<dbReference type="GO" id="GO:0009254">
    <property type="term" value="P:peptidoglycan turnover"/>
    <property type="evidence" value="ECO:0007669"/>
    <property type="project" value="TreeGrafter"/>
</dbReference>
<dbReference type="InterPro" id="IPR001764">
    <property type="entry name" value="Glyco_hydro_3_N"/>
</dbReference>
<keyword evidence="8" id="KW-1185">Reference proteome</keyword>
<dbReference type="SUPFAM" id="SSF51445">
    <property type="entry name" value="(Trans)glycosidases"/>
    <property type="match status" value="1"/>
</dbReference>